<protein>
    <recommendedName>
        <fullName evidence="3">RING-type domain-containing protein</fullName>
    </recommendedName>
</protein>
<dbReference type="HOGENOM" id="CLU_2041802_0_0_1"/>
<reference evidence="1" key="2">
    <citation type="submission" date="2018-05" db="EMBL/GenBank/DDBJ databases">
        <title>OmerRS3 (Oryza meridionalis Reference Sequence Version 3).</title>
        <authorList>
            <person name="Zhang J."/>
            <person name="Kudrna D."/>
            <person name="Lee S."/>
            <person name="Talag J."/>
            <person name="Welchert J."/>
            <person name="Wing R.A."/>
        </authorList>
    </citation>
    <scope>NUCLEOTIDE SEQUENCE [LARGE SCALE GENOMIC DNA]</scope>
    <source>
        <strain evidence="1">cv. OR44</strain>
    </source>
</reference>
<dbReference type="EnsemblPlants" id="OMERI03G13870.2">
    <property type="protein sequence ID" value="OMERI03G13870.2"/>
    <property type="gene ID" value="OMERI03G13870"/>
</dbReference>
<evidence type="ECO:0000313" key="1">
    <source>
        <dbReference type="EnsemblPlants" id="OMERI03G13870.2"/>
    </source>
</evidence>
<reference evidence="1" key="1">
    <citation type="submission" date="2015-04" db="UniProtKB">
        <authorList>
            <consortium name="EnsemblPlants"/>
        </authorList>
    </citation>
    <scope>IDENTIFICATION</scope>
</reference>
<proteinExistence type="predicted"/>
<dbReference type="Gramene" id="OMERI03G13870.2">
    <property type="protein sequence ID" value="OMERI03G13870.2"/>
    <property type="gene ID" value="OMERI03G13870"/>
</dbReference>
<dbReference type="AlphaFoldDB" id="A0A0E0CZQ9"/>
<sequence>MESLLAALLKNLSSPDYVVCPSQFTLDIELWLLLSCCHAFHAACVDTSFRIEIGNVSYHSSSTASCGNNLPTHSLDSFEYHIDKEVEVIVSYVMPMTTKTAVL</sequence>
<accession>A0A0E0CZQ9</accession>
<name>A0A0E0CZQ9_9ORYZ</name>
<organism evidence="1">
    <name type="scientific">Oryza meridionalis</name>
    <dbReference type="NCBI Taxonomy" id="40149"/>
    <lineage>
        <taxon>Eukaryota</taxon>
        <taxon>Viridiplantae</taxon>
        <taxon>Streptophyta</taxon>
        <taxon>Embryophyta</taxon>
        <taxon>Tracheophyta</taxon>
        <taxon>Spermatophyta</taxon>
        <taxon>Magnoliopsida</taxon>
        <taxon>Liliopsida</taxon>
        <taxon>Poales</taxon>
        <taxon>Poaceae</taxon>
        <taxon>BOP clade</taxon>
        <taxon>Oryzoideae</taxon>
        <taxon>Oryzeae</taxon>
        <taxon>Oryzinae</taxon>
        <taxon>Oryza</taxon>
    </lineage>
</organism>
<evidence type="ECO:0008006" key="3">
    <source>
        <dbReference type="Google" id="ProtNLM"/>
    </source>
</evidence>
<dbReference type="Proteomes" id="UP000008021">
    <property type="component" value="Chromosome 3"/>
</dbReference>
<evidence type="ECO:0000313" key="2">
    <source>
        <dbReference type="Proteomes" id="UP000008021"/>
    </source>
</evidence>
<keyword evidence="2" id="KW-1185">Reference proteome</keyword>